<dbReference type="CDD" id="cd02968">
    <property type="entry name" value="SCO"/>
    <property type="match status" value="1"/>
</dbReference>
<keyword evidence="3" id="KW-0479">Metal-binding</keyword>
<dbReference type="Pfam" id="PF02630">
    <property type="entry name" value="SCO1-SenC"/>
    <property type="match status" value="1"/>
</dbReference>
<evidence type="ECO:0000313" key="5">
    <source>
        <dbReference type="EMBL" id="MBB4267218.1"/>
    </source>
</evidence>
<sequence length="217" mass="23008">MTRTLPTLLAVVAVVALVLAIGLLPRLEHLIGTQGEDSGHGVTGTLADATGIGGPFTLVTGDGETITESSFPGQYLLLYFGYTYCPDVCPSSLSAMDLALRDLDPALLNAVQPLFITVDPERDTPEIVADYAGAFHPKLIGLTGTPEQVAAAVRAYQVHVERVDMPDSAVGYLIDHSAFLYLMRPDGTLAAFFRHGDAPEAITAGLRAALDEKANDR</sequence>
<keyword evidence="2 3" id="KW-0186">Copper</keyword>
<keyword evidence="4" id="KW-1015">Disulfide bond</keyword>
<feature type="binding site" evidence="3">
    <location>
        <position position="176"/>
    </location>
    <ligand>
        <name>Cu cation</name>
        <dbReference type="ChEBI" id="CHEBI:23378"/>
    </ligand>
</feature>
<evidence type="ECO:0000256" key="2">
    <source>
        <dbReference type="ARBA" id="ARBA00023008"/>
    </source>
</evidence>
<dbReference type="SUPFAM" id="SSF52833">
    <property type="entry name" value="Thioredoxin-like"/>
    <property type="match status" value="1"/>
</dbReference>
<feature type="binding site" evidence="3">
    <location>
        <position position="89"/>
    </location>
    <ligand>
        <name>Cu cation</name>
        <dbReference type="ChEBI" id="CHEBI:23378"/>
    </ligand>
</feature>
<dbReference type="GO" id="GO:0046872">
    <property type="term" value="F:metal ion binding"/>
    <property type="evidence" value="ECO:0007669"/>
    <property type="project" value="UniProtKB-KW"/>
</dbReference>
<dbReference type="InterPro" id="IPR003782">
    <property type="entry name" value="SCO1/SenC"/>
</dbReference>
<evidence type="ECO:0000256" key="4">
    <source>
        <dbReference type="PIRSR" id="PIRSR603782-2"/>
    </source>
</evidence>
<evidence type="ECO:0000256" key="1">
    <source>
        <dbReference type="ARBA" id="ARBA00010996"/>
    </source>
</evidence>
<feature type="disulfide bond" description="Redox-active" evidence="4">
    <location>
        <begin position="85"/>
        <end position="89"/>
    </location>
</feature>
<feature type="binding site" evidence="3">
    <location>
        <position position="85"/>
    </location>
    <ligand>
        <name>Cu cation</name>
        <dbReference type="ChEBI" id="CHEBI:23378"/>
    </ligand>
</feature>
<proteinExistence type="inferred from homology"/>
<evidence type="ECO:0000313" key="6">
    <source>
        <dbReference type="Proteomes" id="UP000554286"/>
    </source>
</evidence>
<name>A0A7W6REY2_9PROT</name>
<gene>
    <name evidence="5" type="ORF">GGD89_002859</name>
</gene>
<dbReference type="InterPro" id="IPR036249">
    <property type="entry name" value="Thioredoxin-like_sf"/>
</dbReference>
<comment type="similarity">
    <text evidence="1">Belongs to the SCO1/2 family.</text>
</comment>
<dbReference type="PANTHER" id="PTHR12151">
    <property type="entry name" value="ELECTRON TRANSPORT PROTIN SCO1/SENC FAMILY MEMBER"/>
    <property type="match status" value="1"/>
</dbReference>
<evidence type="ECO:0000256" key="3">
    <source>
        <dbReference type="PIRSR" id="PIRSR603782-1"/>
    </source>
</evidence>
<accession>A0A7W6REY2</accession>
<dbReference type="PANTHER" id="PTHR12151:SF25">
    <property type="entry name" value="LINALOOL DEHYDRATASE_ISOMERASE DOMAIN-CONTAINING PROTEIN"/>
    <property type="match status" value="1"/>
</dbReference>
<comment type="caution">
    <text evidence="5">The sequence shown here is derived from an EMBL/GenBank/DDBJ whole genome shotgun (WGS) entry which is preliminary data.</text>
</comment>
<protein>
    <submittedName>
        <fullName evidence="5">Protein SCO1/2</fullName>
    </submittedName>
</protein>
<keyword evidence="6" id="KW-1185">Reference proteome</keyword>
<dbReference type="RefSeq" id="WP_184046397.1">
    <property type="nucleotide sequence ID" value="NZ_JACIGK010000023.1"/>
</dbReference>
<reference evidence="5 6" key="1">
    <citation type="submission" date="2020-08" db="EMBL/GenBank/DDBJ databases">
        <title>Genome sequencing of Purple Non-Sulfur Bacteria from various extreme environments.</title>
        <authorList>
            <person name="Mayer M."/>
        </authorList>
    </citation>
    <scope>NUCLEOTIDE SEQUENCE [LARGE SCALE GENOMIC DNA]</scope>
    <source>
        <strain evidence="5 6">JA131</strain>
    </source>
</reference>
<organism evidence="5 6">
    <name type="scientific">Roseospira visakhapatnamensis</name>
    <dbReference type="NCBI Taxonomy" id="390880"/>
    <lineage>
        <taxon>Bacteria</taxon>
        <taxon>Pseudomonadati</taxon>
        <taxon>Pseudomonadota</taxon>
        <taxon>Alphaproteobacteria</taxon>
        <taxon>Rhodospirillales</taxon>
        <taxon>Rhodospirillaceae</taxon>
        <taxon>Roseospira</taxon>
    </lineage>
</organism>
<dbReference type="EMBL" id="JACIGK010000023">
    <property type="protein sequence ID" value="MBB4267218.1"/>
    <property type="molecule type" value="Genomic_DNA"/>
</dbReference>
<dbReference type="FunFam" id="3.40.30.10:FF:000013">
    <property type="entry name" value="Blast:Protein SCO1 homolog, mitochondrial"/>
    <property type="match status" value="1"/>
</dbReference>
<dbReference type="Proteomes" id="UP000554286">
    <property type="component" value="Unassembled WGS sequence"/>
</dbReference>
<dbReference type="Gene3D" id="3.40.30.10">
    <property type="entry name" value="Glutaredoxin"/>
    <property type="match status" value="1"/>
</dbReference>
<dbReference type="AlphaFoldDB" id="A0A7W6REY2"/>